<comment type="caution">
    <text evidence="1">The sequence shown here is derived from an EMBL/GenBank/DDBJ whole genome shotgun (WGS) entry which is preliminary data.</text>
</comment>
<name>A0ABW4N1U1_9CAUL</name>
<protein>
    <recommendedName>
        <fullName evidence="3">DUF2188 domain-containing protein</fullName>
    </recommendedName>
</protein>
<organism evidence="1 2">
    <name type="scientific">Phenylobacterium terrae</name>
    <dbReference type="NCBI Taxonomy" id="2665495"/>
    <lineage>
        <taxon>Bacteria</taxon>
        <taxon>Pseudomonadati</taxon>
        <taxon>Pseudomonadota</taxon>
        <taxon>Alphaproteobacteria</taxon>
        <taxon>Caulobacterales</taxon>
        <taxon>Caulobacteraceae</taxon>
        <taxon>Phenylobacterium</taxon>
    </lineage>
</organism>
<sequence>MPNRQLAVFARGARWVLLDEGSAELGLFDSQIQALDRANEYVRRAGEPRYVIIQSDEGWCEALLAPQAAD</sequence>
<proteinExistence type="predicted"/>
<keyword evidence="2" id="KW-1185">Reference proteome</keyword>
<dbReference type="EMBL" id="JBHUEY010000001">
    <property type="protein sequence ID" value="MFD1783698.1"/>
    <property type="molecule type" value="Genomic_DNA"/>
</dbReference>
<accession>A0ABW4N1U1</accession>
<evidence type="ECO:0000313" key="1">
    <source>
        <dbReference type="EMBL" id="MFD1783698.1"/>
    </source>
</evidence>
<evidence type="ECO:0008006" key="3">
    <source>
        <dbReference type="Google" id="ProtNLM"/>
    </source>
</evidence>
<dbReference type="Proteomes" id="UP001597237">
    <property type="component" value="Unassembled WGS sequence"/>
</dbReference>
<reference evidence="2" key="1">
    <citation type="journal article" date="2019" name="Int. J. Syst. Evol. Microbiol.">
        <title>The Global Catalogue of Microorganisms (GCM) 10K type strain sequencing project: providing services to taxonomists for standard genome sequencing and annotation.</title>
        <authorList>
            <consortium name="The Broad Institute Genomics Platform"/>
            <consortium name="The Broad Institute Genome Sequencing Center for Infectious Disease"/>
            <person name="Wu L."/>
            <person name="Ma J."/>
        </authorList>
    </citation>
    <scope>NUCLEOTIDE SEQUENCE [LARGE SCALE GENOMIC DNA]</scope>
    <source>
        <strain evidence="2">DFY28</strain>
    </source>
</reference>
<gene>
    <name evidence="1" type="ORF">ACFSC0_09860</name>
</gene>
<dbReference type="RefSeq" id="WP_377283110.1">
    <property type="nucleotide sequence ID" value="NZ_JBHRSI010000008.1"/>
</dbReference>
<evidence type="ECO:0000313" key="2">
    <source>
        <dbReference type="Proteomes" id="UP001597237"/>
    </source>
</evidence>